<sequence>MLDLHRLRLLRELAYRDTIAAVAQALAYTPSAVSQQLAVLEREAGVPLLERTGRRVRLTPIARRLVTHTEAILGQLERAESSIAASKAQLTDVLRIGAFPSAARAILPPALAVLGRDHPGLEFTVVEADPVDAADLTRTGELDVALTHDYDHVPQPEHPALTSTVVLTEPLFLASTRPSDPAGHPLASFRGAAWVLGSPGTLCRLAAERICQAAGFEPRVRHQIDDFPTALALVAAGHGVAIVPGLATADPPAGLTFTQLPEHRRVALTHRRGGELRPALAALRAAVTQAVADLP</sequence>
<feature type="domain" description="HTH lysR-type" evidence="5">
    <location>
        <begin position="2"/>
        <end position="59"/>
    </location>
</feature>
<evidence type="ECO:0000313" key="6">
    <source>
        <dbReference type="EMBL" id="SEF13571.1"/>
    </source>
</evidence>
<dbReference type="Pfam" id="PF00126">
    <property type="entry name" value="HTH_1"/>
    <property type="match status" value="1"/>
</dbReference>
<dbReference type="GO" id="GO:0003700">
    <property type="term" value="F:DNA-binding transcription factor activity"/>
    <property type="evidence" value="ECO:0007669"/>
    <property type="project" value="InterPro"/>
</dbReference>
<organism evidence="6 7">
    <name type="scientific">Jiangella alba</name>
    <dbReference type="NCBI Taxonomy" id="561176"/>
    <lineage>
        <taxon>Bacteria</taxon>
        <taxon>Bacillati</taxon>
        <taxon>Actinomycetota</taxon>
        <taxon>Actinomycetes</taxon>
        <taxon>Jiangellales</taxon>
        <taxon>Jiangellaceae</taxon>
        <taxon>Jiangella</taxon>
    </lineage>
</organism>
<dbReference type="Pfam" id="PF03466">
    <property type="entry name" value="LysR_substrate"/>
    <property type="match status" value="1"/>
</dbReference>
<dbReference type="EMBL" id="FNUC01000004">
    <property type="protein sequence ID" value="SEF13571.1"/>
    <property type="molecule type" value="Genomic_DNA"/>
</dbReference>
<dbReference type="PANTHER" id="PTHR30346">
    <property type="entry name" value="TRANSCRIPTIONAL DUAL REGULATOR HCAR-RELATED"/>
    <property type="match status" value="1"/>
</dbReference>
<dbReference type="Gene3D" id="1.10.10.10">
    <property type="entry name" value="Winged helix-like DNA-binding domain superfamily/Winged helix DNA-binding domain"/>
    <property type="match status" value="1"/>
</dbReference>
<dbReference type="AlphaFoldDB" id="A0A1H5PKF7"/>
<evidence type="ECO:0000256" key="4">
    <source>
        <dbReference type="ARBA" id="ARBA00023163"/>
    </source>
</evidence>
<keyword evidence="2" id="KW-0805">Transcription regulation</keyword>
<dbReference type="InterPro" id="IPR036388">
    <property type="entry name" value="WH-like_DNA-bd_sf"/>
</dbReference>
<dbReference type="InterPro" id="IPR036390">
    <property type="entry name" value="WH_DNA-bd_sf"/>
</dbReference>
<reference evidence="7" key="1">
    <citation type="submission" date="2016-10" db="EMBL/GenBank/DDBJ databases">
        <authorList>
            <person name="Varghese N."/>
            <person name="Submissions S."/>
        </authorList>
    </citation>
    <scope>NUCLEOTIDE SEQUENCE [LARGE SCALE GENOMIC DNA]</scope>
    <source>
        <strain evidence="7">DSM 45237</strain>
    </source>
</reference>
<evidence type="ECO:0000313" key="7">
    <source>
        <dbReference type="Proteomes" id="UP000181980"/>
    </source>
</evidence>
<name>A0A1H5PKF7_9ACTN</name>
<keyword evidence="7" id="KW-1185">Reference proteome</keyword>
<dbReference type="SUPFAM" id="SSF46785">
    <property type="entry name" value="Winged helix' DNA-binding domain"/>
    <property type="match status" value="1"/>
</dbReference>
<dbReference type="GO" id="GO:0003677">
    <property type="term" value="F:DNA binding"/>
    <property type="evidence" value="ECO:0007669"/>
    <property type="project" value="UniProtKB-KW"/>
</dbReference>
<dbReference type="RefSeq" id="WP_069110116.1">
    <property type="nucleotide sequence ID" value="NZ_FNUC01000004.1"/>
</dbReference>
<dbReference type="STRING" id="561176.SAMN04488561_4412"/>
<dbReference type="CDD" id="cd08423">
    <property type="entry name" value="PBP2_LTTR_like_6"/>
    <property type="match status" value="1"/>
</dbReference>
<dbReference type="PANTHER" id="PTHR30346:SF29">
    <property type="entry name" value="LYSR SUBSTRATE-BINDING"/>
    <property type="match status" value="1"/>
</dbReference>
<dbReference type="SUPFAM" id="SSF53850">
    <property type="entry name" value="Periplasmic binding protein-like II"/>
    <property type="match status" value="1"/>
</dbReference>
<dbReference type="InterPro" id="IPR005119">
    <property type="entry name" value="LysR_subst-bd"/>
</dbReference>
<comment type="similarity">
    <text evidence="1">Belongs to the LysR transcriptional regulatory family.</text>
</comment>
<dbReference type="OrthoDB" id="4131546at2"/>
<dbReference type="Proteomes" id="UP000181980">
    <property type="component" value="Unassembled WGS sequence"/>
</dbReference>
<evidence type="ECO:0000256" key="2">
    <source>
        <dbReference type="ARBA" id="ARBA00023015"/>
    </source>
</evidence>
<gene>
    <name evidence="6" type="ORF">SAMN04488561_4412</name>
</gene>
<evidence type="ECO:0000259" key="5">
    <source>
        <dbReference type="PROSITE" id="PS50931"/>
    </source>
</evidence>
<protein>
    <submittedName>
        <fullName evidence="6">DNA-binding transcriptional regulator, LysR family</fullName>
    </submittedName>
</protein>
<dbReference type="GO" id="GO:0032993">
    <property type="term" value="C:protein-DNA complex"/>
    <property type="evidence" value="ECO:0007669"/>
    <property type="project" value="TreeGrafter"/>
</dbReference>
<evidence type="ECO:0000256" key="3">
    <source>
        <dbReference type="ARBA" id="ARBA00023125"/>
    </source>
</evidence>
<keyword evidence="4" id="KW-0804">Transcription</keyword>
<proteinExistence type="inferred from homology"/>
<evidence type="ECO:0000256" key="1">
    <source>
        <dbReference type="ARBA" id="ARBA00009437"/>
    </source>
</evidence>
<dbReference type="Gene3D" id="3.40.190.10">
    <property type="entry name" value="Periplasmic binding protein-like II"/>
    <property type="match status" value="2"/>
</dbReference>
<keyword evidence="3 6" id="KW-0238">DNA-binding</keyword>
<dbReference type="InterPro" id="IPR000847">
    <property type="entry name" value="LysR_HTH_N"/>
</dbReference>
<dbReference type="PROSITE" id="PS50931">
    <property type="entry name" value="HTH_LYSR"/>
    <property type="match status" value="1"/>
</dbReference>
<accession>A0A1H5PKF7</accession>